<accession>A0ABQ8VGR2</accession>
<protein>
    <submittedName>
        <fullName evidence="2">Uncharacterized protein</fullName>
    </submittedName>
</protein>
<organism evidence="2 3">
    <name type="scientific">Lentinula lateritia</name>
    <dbReference type="NCBI Taxonomy" id="40482"/>
    <lineage>
        <taxon>Eukaryota</taxon>
        <taxon>Fungi</taxon>
        <taxon>Dikarya</taxon>
        <taxon>Basidiomycota</taxon>
        <taxon>Agaricomycotina</taxon>
        <taxon>Agaricomycetes</taxon>
        <taxon>Agaricomycetidae</taxon>
        <taxon>Agaricales</taxon>
        <taxon>Marasmiineae</taxon>
        <taxon>Omphalotaceae</taxon>
        <taxon>Lentinula</taxon>
    </lineage>
</organism>
<evidence type="ECO:0000256" key="1">
    <source>
        <dbReference type="SAM" id="MobiDB-lite"/>
    </source>
</evidence>
<proteinExistence type="predicted"/>
<keyword evidence="3" id="KW-1185">Reference proteome</keyword>
<dbReference type="EMBL" id="JANVFT010000034">
    <property type="protein sequence ID" value="KAJ4494131.1"/>
    <property type="molecule type" value="Genomic_DNA"/>
</dbReference>
<dbReference type="Proteomes" id="UP001150217">
    <property type="component" value="Unassembled WGS sequence"/>
</dbReference>
<sequence>MATRHSVVAVTSMSSFSTSRYLTSGGTSPSGASSSPHRSQNYPDIFSNSMLLSPQAGMQAAGVANGGYPYPCGGRYQAIPRSPSPSPSKVAMPTQIIGGSALGMSYDGSRDVGYTNNRAERQAANAERKTYRRMQKGLRKGLLSGMGKAEQSCGCCGSSGTLGHERSLGGGYAC</sequence>
<name>A0ABQ8VGR2_9AGAR</name>
<comment type="caution">
    <text evidence="2">The sequence shown here is derived from an EMBL/GenBank/DDBJ whole genome shotgun (WGS) entry which is preliminary data.</text>
</comment>
<evidence type="ECO:0000313" key="3">
    <source>
        <dbReference type="Proteomes" id="UP001150217"/>
    </source>
</evidence>
<reference evidence="2" key="1">
    <citation type="submission" date="2022-08" db="EMBL/GenBank/DDBJ databases">
        <title>A Global Phylogenomic Analysis of the Shiitake Genus Lentinula.</title>
        <authorList>
            <consortium name="DOE Joint Genome Institute"/>
            <person name="Sierra-Patev S."/>
            <person name="Min B."/>
            <person name="Naranjo-Ortiz M."/>
            <person name="Looney B."/>
            <person name="Konkel Z."/>
            <person name="Slot J.C."/>
            <person name="Sakamoto Y."/>
            <person name="Steenwyk J.L."/>
            <person name="Rokas A."/>
            <person name="Carro J."/>
            <person name="Camarero S."/>
            <person name="Ferreira P."/>
            <person name="Molpeceres G."/>
            <person name="Ruiz-Duenas F.J."/>
            <person name="Serrano A."/>
            <person name="Henrissat B."/>
            <person name="Drula E."/>
            <person name="Hughes K.W."/>
            <person name="Mata J.L."/>
            <person name="Ishikawa N.K."/>
            <person name="Vargas-Isla R."/>
            <person name="Ushijima S."/>
            <person name="Smith C.A."/>
            <person name="Ahrendt S."/>
            <person name="Andreopoulos W."/>
            <person name="He G."/>
            <person name="Labutti K."/>
            <person name="Lipzen A."/>
            <person name="Ng V."/>
            <person name="Riley R."/>
            <person name="Sandor L."/>
            <person name="Barry K."/>
            <person name="Martinez A.T."/>
            <person name="Xiao Y."/>
            <person name="Gibbons J.G."/>
            <person name="Terashima K."/>
            <person name="Grigoriev I.V."/>
            <person name="Hibbett D.S."/>
        </authorList>
    </citation>
    <scope>NUCLEOTIDE SEQUENCE</scope>
    <source>
        <strain evidence="2">RHP3577 ss4</strain>
    </source>
</reference>
<feature type="compositionally biased region" description="Low complexity" evidence="1">
    <location>
        <begin position="23"/>
        <end position="36"/>
    </location>
</feature>
<gene>
    <name evidence="2" type="ORF">C8R41DRAFT_980881</name>
</gene>
<feature type="region of interest" description="Disordered" evidence="1">
    <location>
        <begin position="18"/>
        <end position="42"/>
    </location>
</feature>
<evidence type="ECO:0000313" key="2">
    <source>
        <dbReference type="EMBL" id="KAJ4494131.1"/>
    </source>
</evidence>